<dbReference type="PROSITE" id="PS51257">
    <property type="entry name" value="PROKAR_LIPOPROTEIN"/>
    <property type="match status" value="1"/>
</dbReference>
<dbReference type="AlphaFoldDB" id="A0A7C2C3A7"/>
<organism evidence="2">
    <name type="scientific">Thermus islandicus</name>
    <dbReference type="NCBI Taxonomy" id="540988"/>
    <lineage>
        <taxon>Bacteria</taxon>
        <taxon>Thermotogati</taxon>
        <taxon>Deinococcota</taxon>
        <taxon>Deinococci</taxon>
        <taxon>Thermales</taxon>
        <taxon>Thermaceae</taxon>
        <taxon>Thermus</taxon>
    </lineage>
</organism>
<keyword evidence="1" id="KW-0732">Signal</keyword>
<proteinExistence type="predicted"/>
<accession>A0A7C2C3A7</accession>
<protein>
    <recommendedName>
        <fullName evidence="3">Lipoprotein</fullName>
    </recommendedName>
</protein>
<evidence type="ECO:0000313" key="2">
    <source>
        <dbReference type="EMBL" id="HEH81801.1"/>
    </source>
</evidence>
<comment type="caution">
    <text evidence="2">The sequence shown here is derived from an EMBL/GenBank/DDBJ whole genome shotgun (WGS) entry which is preliminary data.</text>
</comment>
<reference evidence="2" key="1">
    <citation type="journal article" date="2020" name="mSystems">
        <title>Genome- and Community-Level Interaction Insights into Carbon Utilization and Element Cycling Functions of Hydrothermarchaeota in Hydrothermal Sediment.</title>
        <authorList>
            <person name="Zhou Z."/>
            <person name="Liu Y."/>
            <person name="Xu W."/>
            <person name="Pan J."/>
            <person name="Luo Z.H."/>
            <person name="Li M."/>
        </authorList>
    </citation>
    <scope>NUCLEOTIDE SEQUENCE [LARGE SCALE GENOMIC DNA]</scope>
    <source>
        <strain evidence="2">SpSt-246</strain>
    </source>
</reference>
<dbReference type="EMBL" id="DSKL01000088">
    <property type="protein sequence ID" value="HEH81801.1"/>
    <property type="molecule type" value="Genomic_DNA"/>
</dbReference>
<name>A0A7C2C3A7_9DEIN</name>
<feature type="signal peptide" evidence="1">
    <location>
        <begin position="1"/>
        <end position="21"/>
    </location>
</feature>
<sequence>MRSLVPLLALALAACTVTVSFVPPTIQNLWTQDRYCTYKTTRVDFSFDFSGVLTRLDVYLLDDGQTPDQARPGQKVASLATLILGQGRATGYVDVTPRQTQQALSPQGIIVEPVRNKRLWVQGFNVNAPSEFVRSSVVMVPDSTGACDPLKTAP</sequence>
<gene>
    <name evidence="2" type="ORF">ENP73_02080</name>
</gene>
<feature type="chain" id="PRO_5027603529" description="Lipoprotein" evidence="1">
    <location>
        <begin position="22"/>
        <end position="154"/>
    </location>
</feature>
<evidence type="ECO:0008006" key="3">
    <source>
        <dbReference type="Google" id="ProtNLM"/>
    </source>
</evidence>
<evidence type="ECO:0000256" key="1">
    <source>
        <dbReference type="SAM" id="SignalP"/>
    </source>
</evidence>